<dbReference type="Proteomes" id="UP000657574">
    <property type="component" value="Unassembled WGS sequence"/>
</dbReference>
<keyword evidence="4" id="KW-1185">Reference proteome</keyword>
<dbReference type="PANTHER" id="PTHR33393">
    <property type="entry name" value="POLYGLUTAMINE SYNTHESIS ACCESSORY PROTEIN RV0574C-RELATED"/>
    <property type="match status" value="1"/>
</dbReference>
<accession>A0A917K1T5</accession>
<evidence type="ECO:0000259" key="2">
    <source>
        <dbReference type="SMART" id="SM00854"/>
    </source>
</evidence>
<sequence length="380" mass="40765">MGEGLVTLSLCGDVMLGRGVDQVLPHPGDPELREAYLHDARAYVGLAEAVNGPIPRPVAMCWPWGEALAAMEEAAPDARIVNLETSVTRDGSFMPGKGVHYRMNPANLPCLAVARPDVCVLANNHVLDFGRTGLEETLAALADAGLRTAGAGRNAEEARAPAIVPVEGGGRVLVFSCGMSSSGIPHVWAACGRRSGVAFVAGPSVAAATELTGRLQEAKRPGDVVVVSIHWGANWGFSVSRDEVRFAHALVDGGADVVHGHSSHHPRPVEVYRGKLILYGCGDFVDDYEGIRGYERYRDDLRLLYLVTLAAAEPGAGVPVGVRMVPFQARRMRLERASAEDAEWLRATVDRAGRRFGSRVDRGPDDILTVRPSRDGRQRT</sequence>
<organism evidence="3 4">
    <name type="scientific">Streptomyces brasiliensis</name>
    <dbReference type="NCBI Taxonomy" id="1954"/>
    <lineage>
        <taxon>Bacteria</taxon>
        <taxon>Bacillati</taxon>
        <taxon>Actinomycetota</taxon>
        <taxon>Actinomycetes</taxon>
        <taxon>Kitasatosporales</taxon>
        <taxon>Streptomycetaceae</taxon>
        <taxon>Streptomyces</taxon>
    </lineage>
</organism>
<dbReference type="InterPro" id="IPR019079">
    <property type="entry name" value="Capsule_synth_CapA"/>
</dbReference>
<gene>
    <name evidence="3" type="ORF">GCM10010121_000550</name>
</gene>
<dbReference type="EMBL" id="BMQA01000001">
    <property type="protein sequence ID" value="GGI94076.1"/>
    <property type="molecule type" value="Genomic_DNA"/>
</dbReference>
<dbReference type="SMART" id="SM00854">
    <property type="entry name" value="PGA_cap"/>
    <property type="match status" value="1"/>
</dbReference>
<comment type="caution">
    <text evidence="3">The sequence shown here is derived from an EMBL/GenBank/DDBJ whole genome shotgun (WGS) entry which is preliminary data.</text>
</comment>
<proteinExistence type="inferred from homology"/>
<reference evidence="3" key="2">
    <citation type="submission" date="2020-09" db="EMBL/GenBank/DDBJ databases">
        <authorList>
            <person name="Sun Q."/>
            <person name="Ohkuma M."/>
        </authorList>
    </citation>
    <scope>NUCLEOTIDE SEQUENCE</scope>
    <source>
        <strain evidence="3">JCM 3086</strain>
    </source>
</reference>
<dbReference type="AlphaFoldDB" id="A0A917K1T5"/>
<protein>
    <submittedName>
        <fullName evidence="3">Polyglutamine synthesis accessory protein</fullName>
    </submittedName>
</protein>
<reference evidence="3" key="1">
    <citation type="journal article" date="2014" name="Int. J. Syst. Evol. Microbiol.">
        <title>Complete genome sequence of Corynebacterium casei LMG S-19264T (=DSM 44701T), isolated from a smear-ripened cheese.</title>
        <authorList>
            <consortium name="US DOE Joint Genome Institute (JGI-PGF)"/>
            <person name="Walter F."/>
            <person name="Albersmeier A."/>
            <person name="Kalinowski J."/>
            <person name="Ruckert C."/>
        </authorList>
    </citation>
    <scope>NUCLEOTIDE SEQUENCE</scope>
    <source>
        <strain evidence="3">JCM 3086</strain>
    </source>
</reference>
<evidence type="ECO:0000313" key="3">
    <source>
        <dbReference type="EMBL" id="GGI94076.1"/>
    </source>
</evidence>
<dbReference type="PANTHER" id="PTHR33393:SF11">
    <property type="entry name" value="POLYGLUTAMINE SYNTHESIS ACCESSORY PROTEIN RV0574C-RELATED"/>
    <property type="match status" value="1"/>
</dbReference>
<dbReference type="CDD" id="cd07381">
    <property type="entry name" value="MPP_CapA"/>
    <property type="match status" value="1"/>
</dbReference>
<evidence type="ECO:0000256" key="1">
    <source>
        <dbReference type="ARBA" id="ARBA00005662"/>
    </source>
</evidence>
<name>A0A917K1T5_9ACTN</name>
<dbReference type="InterPro" id="IPR029052">
    <property type="entry name" value="Metallo-depent_PP-like"/>
</dbReference>
<feature type="domain" description="Capsule synthesis protein CapA" evidence="2">
    <location>
        <begin position="7"/>
        <end position="288"/>
    </location>
</feature>
<dbReference type="RefSeq" id="WP_189308895.1">
    <property type="nucleotide sequence ID" value="NZ_BMQA01000001.1"/>
</dbReference>
<comment type="similarity">
    <text evidence="1">Belongs to the CapA family.</text>
</comment>
<dbReference type="Pfam" id="PF09587">
    <property type="entry name" value="PGA_cap"/>
    <property type="match status" value="1"/>
</dbReference>
<dbReference type="SUPFAM" id="SSF56300">
    <property type="entry name" value="Metallo-dependent phosphatases"/>
    <property type="match status" value="1"/>
</dbReference>
<dbReference type="Gene3D" id="3.60.21.10">
    <property type="match status" value="1"/>
</dbReference>
<dbReference type="InterPro" id="IPR052169">
    <property type="entry name" value="CW_Biosynth-Accessory"/>
</dbReference>
<evidence type="ECO:0000313" key="4">
    <source>
        <dbReference type="Proteomes" id="UP000657574"/>
    </source>
</evidence>